<dbReference type="GO" id="GO:0003824">
    <property type="term" value="F:catalytic activity"/>
    <property type="evidence" value="ECO:0007669"/>
    <property type="project" value="UniProtKB-ARBA"/>
</dbReference>
<keyword evidence="3" id="KW-0479">Metal-binding</keyword>
<comment type="cofactor">
    <cofactor evidence="1">
        <name>Mg(2+)</name>
        <dbReference type="ChEBI" id="CHEBI:18420"/>
    </cofactor>
</comment>
<dbReference type="Gene3D" id="1.10.150.240">
    <property type="entry name" value="Putative phosphatase, domain 2"/>
    <property type="match status" value="1"/>
</dbReference>
<evidence type="ECO:0000313" key="6">
    <source>
        <dbReference type="Proteomes" id="UP000595362"/>
    </source>
</evidence>
<dbReference type="InterPro" id="IPR051600">
    <property type="entry name" value="Beta-PGM-like"/>
</dbReference>
<dbReference type="Proteomes" id="UP000595362">
    <property type="component" value="Chromosome"/>
</dbReference>
<evidence type="ECO:0000256" key="3">
    <source>
        <dbReference type="ARBA" id="ARBA00022723"/>
    </source>
</evidence>
<proteinExistence type="inferred from homology"/>
<accession>A0A7T5R388</accession>
<evidence type="ECO:0000256" key="4">
    <source>
        <dbReference type="ARBA" id="ARBA00022842"/>
    </source>
</evidence>
<dbReference type="InterPro" id="IPR023198">
    <property type="entry name" value="PGP-like_dom2"/>
</dbReference>
<dbReference type="GO" id="GO:0046872">
    <property type="term" value="F:metal ion binding"/>
    <property type="evidence" value="ECO:0007669"/>
    <property type="project" value="UniProtKB-KW"/>
</dbReference>
<gene>
    <name evidence="5" type="ORF">HYS17_02915</name>
</gene>
<dbReference type="PANTHER" id="PTHR46193">
    <property type="entry name" value="6-PHOSPHOGLUCONATE PHOSPHATASE"/>
    <property type="match status" value="1"/>
</dbReference>
<dbReference type="SFLD" id="SFLDG01129">
    <property type="entry name" value="C1.5:_HAD__Beta-PGM__Phosphata"/>
    <property type="match status" value="1"/>
</dbReference>
<evidence type="ECO:0000256" key="1">
    <source>
        <dbReference type="ARBA" id="ARBA00001946"/>
    </source>
</evidence>
<name>A0A7T5R388_9BACT</name>
<dbReference type="Pfam" id="PF00702">
    <property type="entry name" value="Hydrolase"/>
    <property type="match status" value="1"/>
</dbReference>
<dbReference type="NCBIfam" id="TIGR01509">
    <property type="entry name" value="HAD-SF-IA-v3"/>
    <property type="match status" value="1"/>
</dbReference>
<sequence>MPLVLFDCDGVLVNTEELAGRLSRQFLAQAGLVYQDDVFDRRLAGTSFDDFRLRVSEDFLKATGKPIAVTFFDDMNQAYLSEEARHIRPIPGVRDFIEALVSAQIPFAVASNSASANTQRKLGLVGLLDFFKGRIFSRDDVPQGKPAPDIYLHAMQVMGKNRPDTCIVVEDSPIGVAAGHAAGMYVVGFSGGAHRPAGYAEGLRQAGAAFTADTMPGVAFEAFDQIDEIKFGAQGRNYAMRQRRKAGHQPG</sequence>
<evidence type="ECO:0000313" key="5">
    <source>
        <dbReference type="EMBL" id="QQG36743.1"/>
    </source>
</evidence>
<dbReference type="SFLD" id="SFLDG01135">
    <property type="entry name" value="C1.5.6:_HAD__Beta-PGM__Phospha"/>
    <property type="match status" value="1"/>
</dbReference>
<evidence type="ECO:0000256" key="2">
    <source>
        <dbReference type="ARBA" id="ARBA00006171"/>
    </source>
</evidence>
<dbReference type="SUPFAM" id="SSF56784">
    <property type="entry name" value="HAD-like"/>
    <property type="match status" value="1"/>
</dbReference>
<organism evidence="5 6">
    <name type="scientific">Micavibrio aeruginosavorus</name>
    <dbReference type="NCBI Taxonomy" id="349221"/>
    <lineage>
        <taxon>Bacteria</taxon>
        <taxon>Pseudomonadati</taxon>
        <taxon>Bdellovibrionota</taxon>
        <taxon>Bdellovibrionia</taxon>
        <taxon>Bdellovibrionales</taxon>
        <taxon>Pseudobdellovibrionaceae</taxon>
        <taxon>Micavibrio</taxon>
    </lineage>
</organism>
<dbReference type="SFLD" id="SFLDS00003">
    <property type="entry name" value="Haloacid_Dehalogenase"/>
    <property type="match status" value="1"/>
</dbReference>
<reference evidence="5 6" key="1">
    <citation type="submission" date="2020-07" db="EMBL/GenBank/DDBJ databases">
        <title>Huge and variable diversity of episymbiotic CPR bacteria and DPANN archaea in groundwater ecosystems.</title>
        <authorList>
            <person name="He C.Y."/>
            <person name="Keren R."/>
            <person name="Whittaker M."/>
            <person name="Farag I.F."/>
            <person name="Doudna J."/>
            <person name="Cate J.H.D."/>
            <person name="Banfield J.F."/>
        </authorList>
    </citation>
    <scope>NUCLEOTIDE SEQUENCE [LARGE SCALE GENOMIC DNA]</scope>
    <source>
        <strain evidence="5">NC_groundwater_70_Ag_B-0.1um_54_66</strain>
    </source>
</reference>
<keyword evidence="4" id="KW-0460">Magnesium</keyword>
<dbReference type="PANTHER" id="PTHR46193:SF10">
    <property type="entry name" value="6-PHOSPHOGLUCONATE PHOSPHATASE"/>
    <property type="match status" value="1"/>
</dbReference>
<dbReference type="InterPro" id="IPR023214">
    <property type="entry name" value="HAD_sf"/>
</dbReference>
<dbReference type="Gene3D" id="3.40.50.1000">
    <property type="entry name" value="HAD superfamily/HAD-like"/>
    <property type="match status" value="1"/>
</dbReference>
<dbReference type="InterPro" id="IPR006439">
    <property type="entry name" value="HAD-SF_hydro_IA"/>
</dbReference>
<dbReference type="InterPro" id="IPR036412">
    <property type="entry name" value="HAD-like_sf"/>
</dbReference>
<dbReference type="AlphaFoldDB" id="A0A7T5R388"/>
<dbReference type="EMBL" id="CP066681">
    <property type="protein sequence ID" value="QQG36743.1"/>
    <property type="molecule type" value="Genomic_DNA"/>
</dbReference>
<protein>
    <submittedName>
        <fullName evidence="5">HAD family phosphatase</fullName>
    </submittedName>
</protein>
<comment type="similarity">
    <text evidence="2">Belongs to the HAD-like hydrolase superfamily. CbbY/CbbZ/Gph/YieH family.</text>
</comment>